<dbReference type="CDD" id="cd04181">
    <property type="entry name" value="NTP_transferase"/>
    <property type="match status" value="1"/>
</dbReference>
<evidence type="ECO:0000256" key="1">
    <source>
        <dbReference type="ARBA" id="ARBA00007274"/>
    </source>
</evidence>
<dbReference type="InterPro" id="IPR056729">
    <property type="entry name" value="GMPPB_C"/>
</dbReference>
<evidence type="ECO:0000259" key="3">
    <source>
        <dbReference type="Pfam" id="PF25087"/>
    </source>
</evidence>
<dbReference type="InterPro" id="IPR029044">
    <property type="entry name" value="Nucleotide-diphossugar_trans"/>
</dbReference>
<organism evidence="4">
    <name type="scientific">freshwater metagenome</name>
    <dbReference type="NCBI Taxonomy" id="449393"/>
    <lineage>
        <taxon>unclassified sequences</taxon>
        <taxon>metagenomes</taxon>
        <taxon>ecological metagenomes</taxon>
    </lineage>
</organism>
<accession>A0A6J6HR40</accession>
<proteinExistence type="inferred from homology"/>
<dbReference type="Pfam" id="PF25087">
    <property type="entry name" value="GMPPB_C"/>
    <property type="match status" value="1"/>
</dbReference>
<dbReference type="Gene3D" id="2.160.10.10">
    <property type="entry name" value="Hexapeptide repeat proteins"/>
    <property type="match status" value="1"/>
</dbReference>
<evidence type="ECO:0000259" key="2">
    <source>
        <dbReference type="Pfam" id="PF00483"/>
    </source>
</evidence>
<gene>
    <name evidence="4" type="ORF">UFOPK1835_01379</name>
</gene>
<dbReference type="InterPro" id="IPR050486">
    <property type="entry name" value="Mannose-1P_guanyltransferase"/>
</dbReference>
<dbReference type="EMBL" id="CAEZUP010000061">
    <property type="protein sequence ID" value="CAB4615600.1"/>
    <property type="molecule type" value="Genomic_DNA"/>
</dbReference>
<evidence type="ECO:0000313" key="4">
    <source>
        <dbReference type="EMBL" id="CAB4615600.1"/>
    </source>
</evidence>
<feature type="domain" description="Mannose-1-phosphate guanyltransferase C-terminal" evidence="3">
    <location>
        <begin position="239"/>
        <end position="326"/>
    </location>
</feature>
<protein>
    <submittedName>
        <fullName evidence="4">Unannotated protein</fullName>
    </submittedName>
</protein>
<feature type="domain" description="Nucleotidyl transferase" evidence="2">
    <location>
        <begin position="2"/>
        <end position="228"/>
    </location>
</feature>
<dbReference type="Gene3D" id="3.90.550.10">
    <property type="entry name" value="Spore Coat Polysaccharide Biosynthesis Protein SpsA, Chain A"/>
    <property type="match status" value="1"/>
</dbReference>
<dbReference type="PANTHER" id="PTHR22572">
    <property type="entry name" value="SUGAR-1-PHOSPHATE GUANYL TRANSFERASE"/>
    <property type="match status" value="1"/>
</dbReference>
<name>A0A6J6HR40_9ZZZZ</name>
<dbReference type="SUPFAM" id="SSF53448">
    <property type="entry name" value="Nucleotide-diphospho-sugar transferases"/>
    <property type="match status" value="1"/>
</dbReference>
<dbReference type="Pfam" id="PF00483">
    <property type="entry name" value="NTP_transferase"/>
    <property type="match status" value="1"/>
</dbReference>
<sequence length="330" mass="34793">MLVGGFGTRLQPLTLSTPKQMLPIIDRPMIERVLGSLNAHGVTDAVLALGYRPDAFLDAYPDGHCAGVELHYAVESEPLDTAGAVRFAALSGGIDDTFIVVNGDVLTDLDLTELWNFHKGHDAEGTIALTPVDDPSRYGVVPTADDGRVLEFVEKPAPGTAPTNWINAGTYILEASVLDRIADGRRVSIERETFPAMVAERSLYALHSDAYWIDAGTPVTYLDSQLDLIDGVRGSAERAVHETATILQGAVIDHSVVMAGVVVESGAVIRNSVLLPGSRIGADAHVLHSVIGAGAEVGAGSEVLDYTVVGNSRDVPAGVRLEGARVPEGS</sequence>
<reference evidence="4" key="1">
    <citation type="submission" date="2020-05" db="EMBL/GenBank/DDBJ databases">
        <authorList>
            <person name="Chiriac C."/>
            <person name="Salcher M."/>
            <person name="Ghai R."/>
            <person name="Kavagutti S V."/>
        </authorList>
    </citation>
    <scope>NUCLEOTIDE SEQUENCE</scope>
</reference>
<dbReference type="InterPro" id="IPR005835">
    <property type="entry name" value="NTP_transferase_dom"/>
</dbReference>
<comment type="similarity">
    <text evidence="1">Belongs to the transferase hexapeptide repeat family.</text>
</comment>
<dbReference type="AlphaFoldDB" id="A0A6J6HR40"/>